<protein>
    <submittedName>
        <fullName evidence="2">Lactate utilization protein C</fullName>
    </submittedName>
</protein>
<dbReference type="AlphaFoldDB" id="A0A6M4HAN8"/>
<dbReference type="InParanoid" id="A0A6M4HAN8"/>
<dbReference type="InterPro" id="IPR003741">
    <property type="entry name" value="LUD_dom"/>
</dbReference>
<dbReference type="EMBL" id="CP053073">
    <property type="protein sequence ID" value="QJR16195.1"/>
    <property type="molecule type" value="Genomic_DNA"/>
</dbReference>
<evidence type="ECO:0000259" key="1">
    <source>
        <dbReference type="Pfam" id="PF02589"/>
    </source>
</evidence>
<evidence type="ECO:0000313" key="3">
    <source>
        <dbReference type="Proteomes" id="UP000503096"/>
    </source>
</evidence>
<gene>
    <name evidence="2" type="primary">lutC</name>
    <name evidence="2" type="ORF">DSM104440_03024</name>
</gene>
<proteinExistence type="predicted"/>
<keyword evidence="3" id="KW-1185">Reference proteome</keyword>
<reference evidence="2 3" key="1">
    <citation type="submission" date="2020-04" db="EMBL/GenBank/DDBJ databases">
        <title>Usitatibacter rugosus gen. nov., sp. nov. and Usitatibacter palustris sp. nov., novel members of Usitatibacteraceae fam. nov. within the order Nitrosomonadales isolated from soil.</title>
        <authorList>
            <person name="Huber K.J."/>
            <person name="Neumann-Schaal M."/>
            <person name="Geppert A."/>
            <person name="Luckner M."/>
            <person name="Wanner G."/>
            <person name="Overmann J."/>
        </authorList>
    </citation>
    <scope>NUCLEOTIDE SEQUENCE [LARGE SCALE GENOMIC DNA]</scope>
    <source>
        <strain evidence="2 3">Swamp67</strain>
    </source>
</reference>
<dbReference type="SUPFAM" id="SSF100950">
    <property type="entry name" value="NagB/RpiA/CoA transferase-like"/>
    <property type="match status" value="1"/>
</dbReference>
<feature type="domain" description="LUD" evidence="1">
    <location>
        <begin position="120"/>
        <end position="217"/>
    </location>
</feature>
<dbReference type="InterPro" id="IPR037171">
    <property type="entry name" value="NagB/RpiA_transferase-like"/>
</dbReference>
<dbReference type="KEGG" id="upl:DSM104440_03024"/>
<dbReference type="Proteomes" id="UP000503096">
    <property type="component" value="Chromosome"/>
</dbReference>
<dbReference type="InterPro" id="IPR024185">
    <property type="entry name" value="FTHF_cligase-like_sf"/>
</dbReference>
<dbReference type="PANTHER" id="PTHR43682">
    <property type="entry name" value="LACTATE UTILIZATION PROTEIN C"/>
    <property type="match status" value="1"/>
</dbReference>
<dbReference type="Gene3D" id="3.40.50.10420">
    <property type="entry name" value="NagB/RpiA/CoA transferase-like"/>
    <property type="match status" value="1"/>
</dbReference>
<dbReference type="Pfam" id="PF02589">
    <property type="entry name" value="LUD_dom"/>
    <property type="match status" value="1"/>
</dbReference>
<accession>A0A6M4HAN8</accession>
<dbReference type="PANTHER" id="PTHR43682:SF1">
    <property type="entry name" value="LACTATE UTILIZATION PROTEIN C"/>
    <property type="match status" value="1"/>
</dbReference>
<sequence>MSAREAILTRIRAAQGRQGAEPDATQLERVRATIARHEAGPLPGNARNADPVAKFRAECDRVGTTHAEVGSIDAVPAEVARYLRANNLEARVAAWHEFAELDWTAAGVAVDDRPANPNDRTGLTGCFCTIAETGTLLLLSSPATPKVTALLPETHLCVASKSRLVNTMEDSFALLRRERGEPPRATFFVSGPSRTADIEQTIVIGAHGPYRVHVILIP</sequence>
<organism evidence="2 3">
    <name type="scientific">Usitatibacter palustris</name>
    <dbReference type="NCBI Taxonomy" id="2732487"/>
    <lineage>
        <taxon>Bacteria</taxon>
        <taxon>Pseudomonadati</taxon>
        <taxon>Pseudomonadota</taxon>
        <taxon>Betaproteobacteria</taxon>
        <taxon>Nitrosomonadales</taxon>
        <taxon>Usitatibacteraceae</taxon>
        <taxon>Usitatibacter</taxon>
    </lineage>
</organism>
<evidence type="ECO:0000313" key="2">
    <source>
        <dbReference type="EMBL" id="QJR16195.1"/>
    </source>
</evidence>
<name>A0A6M4HAN8_9PROT</name>